<evidence type="ECO:0000256" key="4">
    <source>
        <dbReference type="ARBA" id="ARBA00035682"/>
    </source>
</evidence>
<dbReference type="AlphaFoldDB" id="A0A8K0NTT8"/>
<proteinExistence type="inferred from homology"/>
<evidence type="ECO:0000256" key="5">
    <source>
        <dbReference type="SAM" id="MobiDB-lite"/>
    </source>
</evidence>
<evidence type="ECO:0000313" key="8">
    <source>
        <dbReference type="Proteomes" id="UP000812966"/>
    </source>
</evidence>
<evidence type="ECO:0000256" key="2">
    <source>
        <dbReference type="ARBA" id="ARBA00023128"/>
    </source>
</evidence>
<protein>
    <recommendedName>
        <fullName evidence="4">Small ribosomal subunit protein mS38</fullName>
    </recommendedName>
</protein>
<sequence length="421" mass="46656">MSMFLRIPRLANARRAASSQVACYSSSCAPPPAQAADEQPRRDDRQSREVRTGGHGRVKKGSPSQRREREAGGRRFTSAAALHIMREEKAAFKPIPVHPKQAQLHMALTPSHMPLKLNLGTSHLETDPKVFGLPATHYTLKDLLAYPSPVRPDLFFEKGETVRKENSLKELDMVNNHIATLLVKREGFSPVLNEHQAWSGSFDAHRVQARGDASSAKARAFHDDPANALVSALLPHPSSIDIQFNNVLSTIEAAQRRLSPSTSTSSTSARSSFVPEDPHSALMLHEQAVRAEADKSKPEMDLAVSEVEDLLERMAMTDASLGQAPSFSSASTTSSTAFVRPDSDSLSYAMVARERGLTFGRWSDRASRAVRVKMMLAEEEGAVGDFVWMDSVKRKRKKKISKHKYKKRRKATRAERKKLGK</sequence>
<comment type="caution">
    <text evidence="7">The sequence shown here is derived from an EMBL/GenBank/DDBJ whole genome shotgun (WGS) entry which is preliminary data.</text>
</comment>
<keyword evidence="8" id="KW-1185">Reference proteome</keyword>
<evidence type="ECO:0000256" key="3">
    <source>
        <dbReference type="ARBA" id="ARBA00035647"/>
    </source>
</evidence>
<name>A0A8K0NTT8_9TREE</name>
<gene>
    <name evidence="7" type="ORF">FFLO_02689</name>
</gene>
<evidence type="ECO:0000313" key="7">
    <source>
        <dbReference type="EMBL" id="KAG7561872.1"/>
    </source>
</evidence>
<evidence type="ECO:0000259" key="6">
    <source>
        <dbReference type="SMART" id="SM01155"/>
    </source>
</evidence>
<dbReference type="GO" id="GO:0005739">
    <property type="term" value="C:mitochondrion"/>
    <property type="evidence" value="ECO:0007669"/>
    <property type="project" value="UniProtKB-SubCell"/>
</dbReference>
<feature type="compositionally biased region" description="Low complexity" evidence="5">
    <location>
        <begin position="256"/>
        <end position="272"/>
    </location>
</feature>
<feature type="compositionally biased region" description="Basic and acidic residues" evidence="5">
    <location>
        <begin position="38"/>
        <end position="52"/>
    </location>
</feature>
<comment type="subcellular location">
    <subcellularLocation>
        <location evidence="1">Mitochondrion</location>
    </subcellularLocation>
</comment>
<feature type="region of interest" description="Disordered" evidence="5">
    <location>
        <begin position="26"/>
        <end position="75"/>
    </location>
</feature>
<reference evidence="7" key="1">
    <citation type="submission" date="2020-04" db="EMBL/GenBank/DDBJ databases">
        <title>Analysis of mating type loci in Filobasidium floriforme.</title>
        <authorList>
            <person name="Nowrousian M."/>
        </authorList>
    </citation>
    <scope>NUCLEOTIDE SEQUENCE</scope>
    <source>
        <strain evidence="7">CBS 6242</strain>
    </source>
</reference>
<keyword evidence="2" id="KW-0496">Mitochondrion</keyword>
<evidence type="ECO:0000256" key="1">
    <source>
        <dbReference type="ARBA" id="ARBA00004173"/>
    </source>
</evidence>
<feature type="domain" description="Ribosomal protein mS38 C-terminal" evidence="6">
    <location>
        <begin position="388"/>
        <end position="421"/>
    </location>
</feature>
<accession>A0A8K0NTT8</accession>
<feature type="region of interest" description="Disordered" evidence="5">
    <location>
        <begin position="256"/>
        <end position="279"/>
    </location>
</feature>
<dbReference type="InterPro" id="IPR013177">
    <property type="entry name" value="Ribosomal_mS38_C"/>
</dbReference>
<dbReference type="Proteomes" id="UP000812966">
    <property type="component" value="Unassembled WGS sequence"/>
</dbReference>
<dbReference type="EMBL" id="JABELV010000044">
    <property type="protein sequence ID" value="KAG7561872.1"/>
    <property type="molecule type" value="Genomic_DNA"/>
</dbReference>
<dbReference type="PANTHER" id="PTHR32035:SF3">
    <property type="entry name" value="SMALL RIBOSOMAL SUBUNIT PROTEIN MS38"/>
    <property type="match status" value="1"/>
</dbReference>
<comment type="similarity">
    <text evidence="3">Belongs to the mitochondrion-specific ribosomal protein mS38 family.</text>
</comment>
<dbReference type="SMART" id="SM01155">
    <property type="entry name" value="DUF1713"/>
    <property type="match status" value="1"/>
</dbReference>
<dbReference type="PANTHER" id="PTHR32035">
    <property type="entry name" value="AURORA KINASE A-INTERACTING PROTEIN"/>
    <property type="match status" value="1"/>
</dbReference>
<feature type="region of interest" description="Disordered" evidence="5">
    <location>
        <begin position="398"/>
        <end position="421"/>
    </location>
</feature>
<dbReference type="Pfam" id="PF08213">
    <property type="entry name" value="COX24_C"/>
    <property type="match status" value="1"/>
</dbReference>
<organism evidence="7 8">
    <name type="scientific">Filobasidium floriforme</name>
    <dbReference type="NCBI Taxonomy" id="5210"/>
    <lineage>
        <taxon>Eukaryota</taxon>
        <taxon>Fungi</taxon>
        <taxon>Dikarya</taxon>
        <taxon>Basidiomycota</taxon>
        <taxon>Agaricomycotina</taxon>
        <taxon>Tremellomycetes</taxon>
        <taxon>Filobasidiales</taxon>
        <taxon>Filobasidiaceae</taxon>
        <taxon>Filobasidium</taxon>
    </lineage>
</organism>